<feature type="compositionally biased region" description="Polar residues" evidence="1">
    <location>
        <begin position="346"/>
        <end position="358"/>
    </location>
</feature>
<dbReference type="HOGENOM" id="CLU_546362_0_0_1"/>
<dbReference type="AlphaFoldDB" id="A0A067Q831"/>
<protein>
    <submittedName>
        <fullName evidence="2">Uncharacterized protein</fullName>
    </submittedName>
</protein>
<sequence length="499" mass="52735">MSVGLPSSWTKWIRFTRSPSSDKRTHKHSKSAPPILAATVNYASPTHGLAVTEEYRDTSYVYEIEQDKTDVSHDYSHDHDLNAGYESGLTSSVGHESGFTYQPSTDLGHNPFYMIYPDPPPPPPQKSHPPPPPSSFSDAGHSSSRGRPWRKSRSDNGHSACPPSFARYDMPMTTAVPNSNGSSPSRTRSRKLKKPLPRLRSDSYSRTPSRPSPPSNSPPHSKFPISRPLPELPSSPPSGPLRPSSAPPKKERRRMSTGSVAPKKSDVPLPPRPVPLTKWSGSTDTSADPSPYTSGGDGSASGCGTSSSIHGSSTSTHVTVPSSGESHGKRNADTSNFYAHPGGALSLTTGPTSTTDLYSTLGRSSRSGGSTIVPPDSPARIFPSLVQSTPSGVIAPPPIPLPPSAGIGDGNGIATISKAPSVKKLTKRRPTKSMTSLHDGPIGAEEVASDMHANATTSVSGRKAEGRGGGEQGPRKLKSSLKKRRKSVVQSPDEIGPPP</sequence>
<feature type="compositionally biased region" description="Pro residues" evidence="1">
    <location>
        <begin position="230"/>
        <end position="240"/>
    </location>
</feature>
<gene>
    <name evidence="2" type="ORF">JAAARDRAFT_368073</name>
</gene>
<dbReference type="InParanoid" id="A0A067Q831"/>
<dbReference type="EMBL" id="KL197710">
    <property type="protein sequence ID" value="KDQ63129.1"/>
    <property type="molecule type" value="Genomic_DNA"/>
</dbReference>
<feature type="region of interest" description="Disordered" evidence="1">
    <location>
        <begin position="110"/>
        <end position="499"/>
    </location>
</feature>
<feature type="compositionally biased region" description="Pro residues" evidence="1">
    <location>
        <begin position="117"/>
        <end position="134"/>
    </location>
</feature>
<feature type="compositionally biased region" description="Basic residues" evidence="1">
    <location>
        <begin position="475"/>
        <end position="487"/>
    </location>
</feature>
<proteinExistence type="predicted"/>
<feature type="compositionally biased region" description="Polar residues" evidence="1">
    <location>
        <begin position="279"/>
        <end position="293"/>
    </location>
</feature>
<feature type="region of interest" description="Disordered" evidence="1">
    <location>
        <begin position="70"/>
        <end position="89"/>
    </location>
</feature>
<feature type="compositionally biased region" description="Low complexity" evidence="1">
    <location>
        <begin position="218"/>
        <end position="229"/>
    </location>
</feature>
<reference evidence="3" key="1">
    <citation type="journal article" date="2014" name="Proc. Natl. Acad. Sci. U.S.A.">
        <title>Extensive sampling of basidiomycete genomes demonstrates inadequacy of the white-rot/brown-rot paradigm for wood decay fungi.</title>
        <authorList>
            <person name="Riley R."/>
            <person name="Salamov A.A."/>
            <person name="Brown D.W."/>
            <person name="Nagy L.G."/>
            <person name="Floudas D."/>
            <person name="Held B.W."/>
            <person name="Levasseur A."/>
            <person name="Lombard V."/>
            <person name="Morin E."/>
            <person name="Otillar R."/>
            <person name="Lindquist E.A."/>
            <person name="Sun H."/>
            <person name="LaButti K.M."/>
            <person name="Schmutz J."/>
            <person name="Jabbour D."/>
            <person name="Luo H."/>
            <person name="Baker S.E."/>
            <person name="Pisabarro A.G."/>
            <person name="Walton J.D."/>
            <person name="Blanchette R.A."/>
            <person name="Henrissat B."/>
            <person name="Martin F."/>
            <person name="Cullen D."/>
            <person name="Hibbett D.S."/>
            <person name="Grigoriev I.V."/>
        </authorList>
    </citation>
    <scope>NUCLEOTIDE SEQUENCE [LARGE SCALE GENOMIC DNA]</scope>
    <source>
        <strain evidence="3">MUCL 33604</strain>
    </source>
</reference>
<keyword evidence="3" id="KW-1185">Reference proteome</keyword>
<accession>A0A067Q831</accession>
<evidence type="ECO:0000313" key="3">
    <source>
        <dbReference type="Proteomes" id="UP000027265"/>
    </source>
</evidence>
<feature type="compositionally biased region" description="Basic residues" evidence="1">
    <location>
        <begin position="187"/>
        <end position="197"/>
    </location>
</feature>
<evidence type="ECO:0000256" key="1">
    <source>
        <dbReference type="SAM" id="MobiDB-lite"/>
    </source>
</evidence>
<feature type="compositionally biased region" description="Basic and acidic residues" evidence="1">
    <location>
        <begin position="70"/>
        <end position="81"/>
    </location>
</feature>
<feature type="compositionally biased region" description="Low complexity" evidence="1">
    <location>
        <begin position="302"/>
        <end position="324"/>
    </location>
</feature>
<dbReference type="Proteomes" id="UP000027265">
    <property type="component" value="Unassembled WGS sequence"/>
</dbReference>
<organism evidence="2 3">
    <name type="scientific">Jaapia argillacea MUCL 33604</name>
    <dbReference type="NCBI Taxonomy" id="933084"/>
    <lineage>
        <taxon>Eukaryota</taxon>
        <taxon>Fungi</taxon>
        <taxon>Dikarya</taxon>
        <taxon>Basidiomycota</taxon>
        <taxon>Agaricomycotina</taxon>
        <taxon>Agaricomycetes</taxon>
        <taxon>Agaricomycetidae</taxon>
        <taxon>Jaapiales</taxon>
        <taxon>Jaapiaceae</taxon>
        <taxon>Jaapia</taxon>
    </lineage>
</organism>
<name>A0A067Q831_9AGAM</name>
<feature type="compositionally biased region" description="Polar residues" evidence="1">
    <location>
        <begin position="175"/>
        <end position="186"/>
    </location>
</feature>
<evidence type="ECO:0000313" key="2">
    <source>
        <dbReference type="EMBL" id="KDQ63129.1"/>
    </source>
</evidence>